<keyword evidence="1" id="KW-0812">Transmembrane</keyword>
<gene>
    <name evidence="2" type="ORF">UFOVP383_26</name>
</gene>
<proteinExistence type="predicted"/>
<organism evidence="2">
    <name type="scientific">uncultured Caudovirales phage</name>
    <dbReference type="NCBI Taxonomy" id="2100421"/>
    <lineage>
        <taxon>Viruses</taxon>
        <taxon>Duplodnaviria</taxon>
        <taxon>Heunggongvirae</taxon>
        <taxon>Uroviricota</taxon>
        <taxon>Caudoviricetes</taxon>
        <taxon>Peduoviridae</taxon>
        <taxon>Maltschvirus</taxon>
        <taxon>Maltschvirus maltsch</taxon>
    </lineage>
</organism>
<evidence type="ECO:0000256" key="1">
    <source>
        <dbReference type="SAM" id="Phobius"/>
    </source>
</evidence>
<sequence>MTPAEFMFIGGLIVGTIEAIIAALPIKPNSTVELVLAIAKAIFKTSLKK</sequence>
<reference evidence="2" key="1">
    <citation type="submission" date="2020-05" db="EMBL/GenBank/DDBJ databases">
        <authorList>
            <person name="Chiriac C."/>
            <person name="Salcher M."/>
            <person name="Ghai R."/>
            <person name="Kavagutti S V."/>
        </authorList>
    </citation>
    <scope>NUCLEOTIDE SEQUENCE</scope>
</reference>
<feature type="transmembrane region" description="Helical" evidence="1">
    <location>
        <begin position="6"/>
        <end position="26"/>
    </location>
</feature>
<dbReference type="EMBL" id="LR798321">
    <property type="protein sequence ID" value="CAB5223338.1"/>
    <property type="molecule type" value="Genomic_DNA"/>
</dbReference>
<evidence type="ECO:0000313" key="2">
    <source>
        <dbReference type="EMBL" id="CAB5223338.1"/>
    </source>
</evidence>
<protein>
    <submittedName>
        <fullName evidence="2">Uncharacterized protein</fullName>
    </submittedName>
</protein>
<keyword evidence="1" id="KW-0472">Membrane</keyword>
<name>A0A6J7X2H8_9CAUD</name>
<accession>A0A6J7X2H8</accession>
<keyword evidence="1" id="KW-1133">Transmembrane helix</keyword>